<evidence type="ECO:0000256" key="5">
    <source>
        <dbReference type="ARBA" id="ARBA00022692"/>
    </source>
</evidence>
<dbReference type="KEGG" id="crq:GCK72_002148"/>
<comment type="similarity">
    <text evidence="12">Belongs to the pannexin family.</text>
</comment>
<dbReference type="GO" id="GO:0005921">
    <property type="term" value="C:gap junction"/>
    <property type="evidence" value="ECO:0007669"/>
    <property type="project" value="UniProtKB-SubCell"/>
</dbReference>
<sequence>MTKKAVESFTNPLKHIPGLESGTEQLLHSTTISILAFLCVLLASKPLFGSPIVCQVPKDWPSSSVDYFTDMCYYGNRESIHITQVIDRGYNKGTMTVNAISGTSDFYMWVPFLPILHLMLCLIPVFFWKFIGLGSFSGVDIFACLELYQVGEQEEKEGPLVLMEGWRNTKQASQVHEWIKIKKDSWYGPSETMSLYVLSKWLRVFIFVFQLWMTAYLFGEGNLFWGYYSISNIYRGISMNPLHGVFTLISGCKVFRMHMGANGKNSPDNVNYVNAWCVLSSNFINAKAFLFLYWWFFFVSIISICSAVFYTIILFVPWYRKYLLKSMIRSEEYFIEVCGAPHPELNLGKTAPLDYIMNDLGNDGYLVVQMIYDVDRYSCYRFTEHIWQYVIVNNSKETPVNQSEKPEKELRPSVSDTDMDGAGDRYRGGKDHLKKKNSTSKSDVLEPRDSNSCTKVSLSRESQPSVLVADSDEEPLIDPSLFNVLSS</sequence>
<dbReference type="PANTHER" id="PTHR11893">
    <property type="entry name" value="INNEXIN"/>
    <property type="match status" value="1"/>
</dbReference>
<dbReference type="GO" id="GO:0005886">
    <property type="term" value="C:plasma membrane"/>
    <property type="evidence" value="ECO:0007669"/>
    <property type="project" value="UniProtKB-SubCell"/>
</dbReference>
<keyword evidence="3 12" id="KW-0813">Transport</keyword>
<dbReference type="OMA" id="PIVCQVP"/>
<comment type="function">
    <text evidence="12">Structural component of the gap junctions.</text>
</comment>
<dbReference type="PANTHER" id="PTHR11893:SF4">
    <property type="entry name" value="INNEXIN"/>
    <property type="match status" value="1"/>
</dbReference>
<evidence type="ECO:0000256" key="13">
    <source>
        <dbReference type="SAM" id="MobiDB-lite"/>
    </source>
</evidence>
<dbReference type="PROSITE" id="PS51013">
    <property type="entry name" value="PANNEXIN"/>
    <property type="match status" value="1"/>
</dbReference>
<accession>E3LLZ0</accession>
<dbReference type="GO" id="GO:0005243">
    <property type="term" value="F:gap junction channel activity"/>
    <property type="evidence" value="ECO:0007669"/>
    <property type="project" value="TreeGrafter"/>
</dbReference>
<feature type="transmembrane region" description="Helical" evidence="12">
    <location>
        <begin position="106"/>
        <end position="128"/>
    </location>
</feature>
<feature type="region of interest" description="Disordered" evidence="13">
    <location>
        <begin position="398"/>
        <end position="473"/>
    </location>
</feature>
<dbReference type="FunCoup" id="E3LLZ0">
    <property type="interactions" value="22"/>
</dbReference>
<comment type="subcellular location">
    <subcellularLocation>
        <location evidence="1">Cell junction</location>
        <location evidence="1">Gap junction</location>
    </subcellularLocation>
    <subcellularLocation>
        <location evidence="2 12">Cell membrane</location>
        <topology evidence="2 12">Multi-pass membrane protein</topology>
    </subcellularLocation>
</comment>
<keyword evidence="11 12" id="KW-0407">Ion channel</keyword>
<dbReference type="GeneID" id="9817824"/>
<keyword evidence="8 12" id="KW-1133">Transmembrane helix</keyword>
<dbReference type="EMBL" id="DS268411">
    <property type="protein sequence ID" value="EFP03161.1"/>
    <property type="molecule type" value="Genomic_DNA"/>
</dbReference>
<evidence type="ECO:0000313" key="14">
    <source>
        <dbReference type="EMBL" id="EFP03161.1"/>
    </source>
</evidence>
<dbReference type="Proteomes" id="UP000008281">
    <property type="component" value="Unassembled WGS sequence"/>
</dbReference>
<evidence type="ECO:0000256" key="4">
    <source>
        <dbReference type="ARBA" id="ARBA00022475"/>
    </source>
</evidence>
<keyword evidence="4" id="KW-1003">Cell membrane</keyword>
<evidence type="ECO:0000256" key="1">
    <source>
        <dbReference type="ARBA" id="ARBA00004610"/>
    </source>
</evidence>
<dbReference type="HOGENOM" id="CLU_567704_0_0_1"/>
<dbReference type="InterPro" id="IPR000990">
    <property type="entry name" value="Innexin"/>
</dbReference>
<dbReference type="GO" id="GO:0036093">
    <property type="term" value="P:germ cell proliferation"/>
    <property type="evidence" value="ECO:0007669"/>
    <property type="project" value="EnsemblMetazoa"/>
</dbReference>
<keyword evidence="7" id="KW-0965">Cell junction</keyword>
<reference evidence="14" key="1">
    <citation type="submission" date="2007-07" db="EMBL/GenBank/DDBJ databases">
        <title>PCAP assembly of the Caenorhabditis remanei genome.</title>
        <authorList>
            <consortium name="The Caenorhabditis remanei Sequencing Consortium"/>
            <person name="Wilson R.K."/>
        </authorList>
    </citation>
    <scope>NUCLEOTIDE SEQUENCE [LARGE SCALE GENOMIC DNA]</scope>
    <source>
        <strain evidence="14">PB4641</strain>
    </source>
</reference>
<feature type="compositionally biased region" description="Basic and acidic residues" evidence="13">
    <location>
        <begin position="422"/>
        <end position="431"/>
    </location>
</feature>
<evidence type="ECO:0000256" key="3">
    <source>
        <dbReference type="ARBA" id="ARBA00022448"/>
    </source>
</evidence>
<proteinExistence type="inferred from homology"/>
<dbReference type="STRING" id="31234.E3LLZ0"/>
<feature type="transmembrane region" description="Helical" evidence="12">
    <location>
        <begin position="292"/>
        <end position="319"/>
    </location>
</feature>
<dbReference type="eggNOG" id="ENOG502TFGH">
    <property type="taxonomic scope" value="Eukaryota"/>
</dbReference>
<keyword evidence="5 12" id="KW-0812">Transmembrane</keyword>
<comment type="caution">
    <text evidence="12">Lacks conserved residue(s) required for the propagation of feature annotation.</text>
</comment>
<evidence type="ECO:0000256" key="9">
    <source>
        <dbReference type="ARBA" id="ARBA00023065"/>
    </source>
</evidence>
<evidence type="ECO:0000256" key="11">
    <source>
        <dbReference type="ARBA" id="ARBA00023303"/>
    </source>
</evidence>
<dbReference type="Pfam" id="PF00876">
    <property type="entry name" value="Innexin"/>
    <property type="match status" value="1"/>
</dbReference>
<dbReference type="AlphaFoldDB" id="E3LLZ0"/>
<dbReference type="OrthoDB" id="5803593at2759"/>
<feature type="compositionally biased region" description="Polar residues" evidence="13">
    <location>
        <begin position="450"/>
        <end position="465"/>
    </location>
</feature>
<evidence type="ECO:0000256" key="12">
    <source>
        <dbReference type="RuleBase" id="RU010713"/>
    </source>
</evidence>
<dbReference type="InParanoid" id="E3LLZ0"/>
<organism evidence="15">
    <name type="scientific">Caenorhabditis remanei</name>
    <name type="common">Caenorhabditis vulgaris</name>
    <dbReference type="NCBI Taxonomy" id="31234"/>
    <lineage>
        <taxon>Eukaryota</taxon>
        <taxon>Metazoa</taxon>
        <taxon>Ecdysozoa</taxon>
        <taxon>Nematoda</taxon>
        <taxon>Chromadorea</taxon>
        <taxon>Rhabditida</taxon>
        <taxon>Rhabditina</taxon>
        <taxon>Rhabditomorpha</taxon>
        <taxon>Rhabditoidea</taxon>
        <taxon>Rhabditidae</taxon>
        <taxon>Peloderinae</taxon>
        <taxon>Caenorhabditis</taxon>
    </lineage>
</organism>
<evidence type="ECO:0000256" key="7">
    <source>
        <dbReference type="ARBA" id="ARBA00022949"/>
    </source>
</evidence>
<feature type="transmembrane region" description="Helical" evidence="12">
    <location>
        <begin position="201"/>
        <end position="219"/>
    </location>
</feature>
<keyword evidence="9 12" id="KW-0406">Ion transport</keyword>
<dbReference type="RefSeq" id="XP_003115026.2">
    <property type="nucleotide sequence ID" value="XM_003114978.2"/>
</dbReference>
<dbReference type="PRINTS" id="PR01262">
    <property type="entry name" value="INNEXIN"/>
</dbReference>
<dbReference type="GO" id="GO:0034220">
    <property type="term" value="P:monoatomic ion transmembrane transport"/>
    <property type="evidence" value="ECO:0007669"/>
    <property type="project" value="UniProtKB-KW"/>
</dbReference>
<protein>
    <recommendedName>
        <fullName evidence="12">Innexin</fullName>
    </recommendedName>
</protein>
<evidence type="ECO:0000256" key="10">
    <source>
        <dbReference type="ARBA" id="ARBA00023136"/>
    </source>
</evidence>
<keyword evidence="15" id="KW-1185">Reference proteome</keyword>
<evidence type="ECO:0000256" key="8">
    <source>
        <dbReference type="ARBA" id="ARBA00022989"/>
    </source>
</evidence>
<dbReference type="CTD" id="9817824"/>
<evidence type="ECO:0000313" key="15">
    <source>
        <dbReference type="Proteomes" id="UP000008281"/>
    </source>
</evidence>
<name>E3LLZ0_CAERE</name>
<gene>
    <name evidence="14" type="primary">Cre-inx-21</name>
    <name evidence="12" type="synonym">inx</name>
    <name evidence="14" type="ORF">CRE_28366</name>
</gene>
<keyword evidence="10 12" id="KW-0472">Membrane</keyword>
<evidence type="ECO:0000256" key="6">
    <source>
        <dbReference type="ARBA" id="ARBA00022868"/>
    </source>
</evidence>
<keyword evidence="6" id="KW-0303">Gap junction</keyword>
<evidence type="ECO:0000256" key="2">
    <source>
        <dbReference type="ARBA" id="ARBA00004651"/>
    </source>
</evidence>